<dbReference type="Pfam" id="PF02466">
    <property type="entry name" value="Tim17"/>
    <property type="match status" value="1"/>
</dbReference>
<evidence type="ECO:0000256" key="5">
    <source>
        <dbReference type="ARBA" id="ARBA00023128"/>
    </source>
</evidence>
<keyword evidence="2" id="KW-0812">Transmembrane</keyword>
<sequence length="147" mass="14988">VAGTLAGTFFGSVSAAWSAPPVSDSKGFQAARAASAEVPKVVALVGRHAAVFTAVGFAFSAGACLSESLRGKKDPVNGFVGGATGGFLIGMQSKRLDYACGAALGCGIGAALLELNGPQHAHNPKRWERAYGLRKTWVDPTASLKPE</sequence>
<evidence type="ECO:0000313" key="7">
    <source>
        <dbReference type="EMBL" id="GMI29780.1"/>
    </source>
</evidence>
<name>A0ABQ6MNF2_9STRA</name>
<keyword evidence="8" id="KW-1185">Reference proteome</keyword>
<proteinExistence type="predicted"/>
<evidence type="ECO:0000256" key="3">
    <source>
        <dbReference type="ARBA" id="ARBA00022792"/>
    </source>
</evidence>
<dbReference type="EMBL" id="BRYB01004361">
    <property type="protein sequence ID" value="GMI29780.1"/>
    <property type="molecule type" value="Genomic_DNA"/>
</dbReference>
<dbReference type="Proteomes" id="UP001165060">
    <property type="component" value="Unassembled WGS sequence"/>
</dbReference>
<accession>A0ABQ6MNF2</accession>
<organism evidence="7 8">
    <name type="scientific">Tetraparma gracilis</name>
    <dbReference type="NCBI Taxonomy" id="2962635"/>
    <lineage>
        <taxon>Eukaryota</taxon>
        <taxon>Sar</taxon>
        <taxon>Stramenopiles</taxon>
        <taxon>Ochrophyta</taxon>
        <taxon>Bolidophyceae</taxon>
        <taxon>Parmales</taxon>
        <taxon>Triparmaceae</taxon>
        <taxon>Tetraparma</taxon>
    </lineage>
</organism>
<dbReference type="InterPro" id="IPR039205">
    <property type="entry name" value="NDUFA11"/>
</dbReference>
<keyword evidence="5" id="KW-0496">Mitochondrion</keyword>
<feature type="non-terminal residue" evidence="7">
    <location>
        <position position="1"/>
    </location>
</feature>
<comment type="subcellular location">
    <subcellularLocation>
        <location evidence="1">Mitochondrion inner membrane</location>
        <topology evidence="1">Multi-pass membrane protein</topology>
    </subcellularLocation>
</comment>
<keyword evidence="6" id="KW-0472">Membrane</keyword>
<keyword evidence="3" id="KW-0999">Mitochondrion inner membrane</keyword>
<comment type="caution">
    <text evidence="7">The sequence shown here is derived from an EMBL/GenBank/DDBJ whole genome shotgun (WGS) entry which is preliminary data.</text>
</comment>
<gene>
    <name evidence="7" type="ORF">TeGR_g877</name>
</gene>
<dbReference type="PANTHER" id="PTHR21382:SF1">
    <property type="entry name" value="NADH DEHYDROGENASE [UBIQUINONE] 1 ALPHA SUBCOMPLEX SUBUNIT 11"/>
    <property type="match status" value="1"/>
</dbReference>
<evidence type="ECO:0000256" key="4">
    <source>
        <dbReference type="ARBA" id="ARBA00022989"/>
    </source>
</evidence>
<dbReference type="PANTHER" id="PTHR21382">
    <property type="entry name" value="NADH-UBIQUINONE OXIDOREDUCTASE SUBUNIT"/>
    <property type="match status" value="1"/>
</dbReference>
<protein>
    <recommendedName>
        <fullName evidence="9">NADH dehydrogenase [ubiquinone] 1 alpha subcomplex subunit 11</fullName>
    </recommendedName>
</protein>
<evidence type="ECO:0000313" key="8">
    <source>
        <dbReference type="Proteomes" id="UP001165060"/>
    </source>
</evidence>
<keyword evidence="4" id="KW-1133">Transmembrane helix</keyword>
<evidence type="ECO:0000256" key="2">
    <source>
        <dbReference type="ARBA" id="ARBA00022692"/>
    </source>
</evidence>
<evidence type="ECO:0008006" key="9">
    <source>
        <dbReference type="Google" id="ProtNLM"/>
    </source>
</evidence>
<evidence type="ECO:0000256" key="1">
    <source>
        <dbReference type="ARBA" id="ARBA00004448"/>
    </source>
</evidence>
<reference evidence="7 8" key="1">
    <citation type="journal article" date="2023" name="Commun. Biol.">
        <title>Genome analysis of Parmales, the sister group of diatoms, reveals the evolutionary specialization of diatoms from phago-mixotrophs to photoautotrophs.</title>
        <authorList>
            <person name="Ban H."/>
            <person name="Sato S."/>
            <person name="Yoshikawa S."/>
            <person name="Yamada K."/>
            <person name="Nakamura Y."/>
            <person name="Ichinomiya M."/>
            <person name="Sato N."/>
            <person name="Blanc-Mathieu R."/>
            <person name="Endo H."/>
            <person name="Kuwata A."/>
            <person name="Ogata H."/>
        </authorList>
    </citation>
    <scope>NUCLEOTIDE SEQUENCE [LARGE SCALE GENOMIC DNA]</scope>
</reference>
<evidence type="ECO:0000256" key="6">
    <source>
        <dbReference type="ARBA" id="ARBA00023136"/>
    </source>
</evidence>